<reference evidence="1 2" key="1">
    <citation type="journal article" date="2019" name="Sci. Rep.">
        <title>Orb-weaving spider Araneus ventricosus genome elucidates the spidroin gene catalogue.</title>
        <authorList>
            <person name="Kono N."/>
            <person name="Nakamura H."/>
            <person name="Ohtoshi R."/>
            <person name="Moran D.A.P."/>
            <person name="Shinohara A."/>
            <person name="Yoshida Y."/>
            <person name="Fujiwara M."/>
            <person name="Mori M."/>
            <person name="Tomita M."/>
            <person name="Arakawa K."/>
        </authorList>
    </citation>
    <scope>NUCLEOTIDE SEQUENCE [LARGE SCALE GENOMIC DNA]</scope>
</reference>
<protein>
    <submittedName>
        <fullName evidence="1">Uncharacterized protein</fullName>
    </submittedName>
</protein>
<gene>
    <name evidence="1" type="ORF">AVEN_265832_1</name>
</gene>
<name>A0A4Y2DY13_ARAVE</name>
<comment type="caution">
    <text evidence="1">The sequence shown here is derived from an EMBL/GenBank/DDBJ whole genome shotgun (WGS) entry which is preliminary data.</text>
</comment>
<sequence length="125" mass="14117">MNGRVHWERVGEPLACFPKKLLTRRPATNEGKGANFEPLIIACHSPMERWVSLEAISNTPWFAAEILKGRRPTEHLIADAPNSVFSYETPFEDLVPGKVTSNQIKSNLLRDQSLQQQQNHLVVSN</sequence>
<accession>A0A4Y2DY13</accession>
<proteinExistence type="predicted"/>
<organism evidence="1 2">
    <name type="scientific">Araneus ventricosus</name>
    <name type="common">Orbweaver spider</name>
    <name type="synonym">Epeira ventricosa</name>
    <dbReference type="NCBI Taxonomy" id="182803"/>
    <lineage>
        <taxon>Eukaryota</taxon>
        <taxon>Metazoa</taxon>
        <taxon>Ecdysozoa</taxon>
        <taxon>Arthropoda</taxon>
        <taxon>Chelicerata</taxon>
        <taxon>Arachnida</taxon>
        <taxon>Araneae</taxon>
        <taxon>Araneomorphae</taxon>
        <taxon>Entelegynae</taxon>
        <taxon>Araneoidea</taxon>
        <taxon>Araneidae</taxon>
        <taxon>Araneus</taxon>
    </lineage>
</organism>
<dbReference type="EMBL" id="BGPR01000456">
    <property type="protein sequence ID" value="GBM21237.1"/>
    <property type="molecule type" value="Genomic_DNA"/>
</dbReference>
<dbReference type="Proteomes" id="UP000499080">
    <property type="component" value="Unassembled WGS sequence"/>
</dbReference>
<evidence type="ECO:0000313" key="2">
    <source>
        <dbReference type="Proteomes" id="UP000499080"/>
    </source>
</evidence>
<keyword evidence="2" id="KW-1185">Reference proteome</keyword>
<dbReference type="AlphaFoldDB" id="A0A4Y2DY13"/>
<evidence type="ECO:0000313" key="1">
    <source>
        <dbReference type="EMBL" id="GBM21237.1"/>
    </source>
</evidence>